<sequence length="80" mass="9377">FLGKDNDSWLWHKRIAHINMDHLNKLISKYLVIGLPKLRFEKDRLCDACQKGKQVRVSFKSKNIVSTTQPLQLLHMDLFG</sequence>
<dbReference type="Proteomes" id="UP000053555">
    <property type="component" value="Unassembled WGS sequence"/>
</dbReference>
<accession>A0A0B2P303</accession>
<feature type="domain" description="GAG-pre-integrase" evidence="1">
    <location>
        <begin position="4"/>
        <end position="54"/>
    </location>
</feature>
<evidence type="ECO:0000259" key="1">
    <source>
        <dbReference type="Pfam" id="PF13976"/>
    </source>
</evidence>
<dbReference type="PANTHER" id="PTHR42648">
    <property type="entry name" value="TRANSPOSASE, PUTATIVE-RELATED"/>
    <property type="match status" value="1"/>
</dbReference>
<dbReference type="EMBL" id="KN670446">
    <property type="protein sequence ID" value="KHN02057.1"/>
    <property type="molecule type" value="Genomic_DNA"/>
</dbReference>
<proteinExistence type="predicted"/>
<protein>
    <recommendedName>
        <fullName evidence="1">GAG-pre-integrase domain-containing protein</fullName>
    </recommendedName>
</protein>
<feature type="non-terminal residue" evidence="2">
    <location>
        <position position="80"/>
    </location>
</feature>
<reference evidence="2" key="1">
    <citation type="submission" date="2014-07" db="EMBL/GenBank/DDBJ databases">
        <title>Identification of a novel salt tolerance gene in wild soybean by whole-genome sequencing.</title>
        <authorList>
            <person name="Lam H.-M."/>
            <person name="Qi X."/>
            <person name="Li M.-W."/>
            <person name="Liu X."/>
            <person name="Xie M."/>
            <person name="Ni M."/>
            <person name="Xu X."/>
        </authorList>
    </citation>
    <scope>NUCLEOTIDE SEQUENCE [LARGE SCALE GENOMIC DNA]</scope>
    <source>
        <tissue evidence="2">Root</tissue>
    </source>
</reference>
<dbReference type="InterPro" id="IPR025724">
    <property type="entry name" value="GAG-pre-integrase_dom"/>
</dbReference>
<feature type="non-terminal residue" evidence="2">
    <location>
        <position position="1"/>
    </location>
</feature>
<dbReference type="InterPro" id="IPR039537">
    <property type="entry name" value="Retrotran_Ty1/copia-like"/>
</dbReference>
<organism evidence="2">
    <name type="scientific">Glycine soja</name>
    <name type="common">Wild soybean</name>
    <dbReference type="NCBI Taxonomy" id="3848"/>
    <lineage>
        <taxon>Eukaryota</taxon>
        <taxon>Viridiplantae</taxon>
        <taxon>Streptophyta</taxon>
        <taxon>Embryophyta</taxon>
        <taxon>Tracheophyta</taxon>
        <taxon>Spermatophyta</taxon>
        <taxon>Magnoliopsida</taxon>
        <taxon>eudicotyledons</taxon>
        <taxon>Gunneridae</taxon>
        <taxon>Pentapetalae</taxon>
        <taxon>rosids</taxon>
        <taxon>fabids</taxon>
        <taxon>Fabales</taxon>
        <taxon>Fabaceae</taxon>
        <taxon>Papilionoideae</taxon>
        <taxon>50 kb inversion clade</taxon>
        <taxon>NPAAA clade</taxon>
        <taxon>indigoferoid/millettioid clade</taxon>
        <taxon>Phaseoleae</taxon>
        <taxon>Glycine</taxon>
        <taxon>Glycine subgen. Soja</taxon>
    </lineage>
</organism>
<name>A0A0B2P303_GLYSO</name>
<gene>
    <name evidence="2" type="ORF">glysoja_039874</name>
</gene>
<dbReference type="PANTHER" id="PTHR42648:SF21">
    <property type="entry name" value="CYSTEINE-RICH RLK (RECEPTOR-LIKE PROTEIN KINASE) 8"/>
    <property type="match status" value="1"/>
</dbReference>
<evidence type="ECO:0000313" key="2">
    <source>
        <dbReference type="EMBL" id="KHN02057.1"/>
    </source>
</evidence>
<dbReference type="AlphaFoldDB" id="A0A0B2P303"/>
<dbReference type="Pfam" id="PF13976">
    <property type="entry name" value="gag_pre-integrs"/>
    <property type="match status" value="1"/>
</dbReference>